<proteinExistence type="inferred from homology"/>
<dbReference type="SUPFAM" id="SSF52129">
    <property type="entry name" value="Caspase-like"/>
    <property type="match status" value="1"/>
</dbReference>
<evidence type="ECO:0000256" key="11">
    <source>
        <dbReference type="ARBA" id="ARBA00023145"/>
    </source>
</evidence>
<dbReference type="InterPro" id="IPR033139">
    <property type="entry name" value="Caspase_cys_AS"/>
</dbReference>
<gene>
    <name evidence="21" type="primary">Casp8_1</name>
    <name evidence="21" type="ORF">CORCRI_R06912</name>
</gene>
<keyword evidence="9" id="KW-0378">Hydrolase</keyword>
<keyword evidence="11" id="KW-0865">Zymogen</keyword>
<dbReference type="FunFam" id="3.40.50.1460:FF:000008">
    <property type="entry name" value="caspase-8 isoform X1"/>
    <property type="match status" value="1"/>
</dbReference>
<dbReference type="CDD" id="cd08333">
    <property type="entry name" value="DED_Caspase_8_r1"/>
    <property type="match status" value="1"/>
</dbReference>
<evidence type="ECO:0000256" key="13">
    <source>
        <dbReference type="ARBA" id="ARBA00051626"/>
    </source>
</evidence>
<evidence type="ECO:0000259" key="20">
    <source>
        <dbReference type="PROSITE" id="PS50208"/>
    </source>
</evidence>
<dbReference type="Gene3D" id="3.40.50.1460">
    <property type="match status" value="1"/>
</dbReference>
<keyword evidence="12" id="KW-0539">Nucleus</keyword>
<dbReference type="EC" id="3.4.22.61" evidence="14"/>
<name>A0A851LPJ2_CORCR</name>
<keyword evidence="6" id="KW-0645">Protease</keyword>
<dbReference type="EMBL" id="WBMX01004043">
    <property type="protein sequence ID" value="NXC18886.1"/>
    <property type="molecule type" value="Genomic_DNA"/>
</dbReference>
<dbReference type="AlphaFoldDB" id="A0A851LPJ2"/>
<feature type="non-terminal residue" evidence="21">
    <location>
        <position position="1"/>
    </location>
</feature>
<feature type="domain" description="Caspase family p20" evidence="20">
    <location>
        <begin position="225"/>
        <end position="348"/>
    </location>
</feature>
<evidence type="ECO:0000256" key="10">
    <source>
        <dbReference type="ARBA" id="ARBA00022807"/>
    </source>
</evidence>
<evidence type="ECO:0000259" key="18">
    <source>
        <dbReference type="PROSITE" id="PS50168"/>
    </source>
</evidence>
<dbReference type="Gene3D" id="1.10.533.10">
    <property type="entry name" value="Death Domain, Fas"/>
    <property type="match status" value="2"/>
</dbReference>
<evidence type="ECO:0000313" key="21">
    <source>
        <dbReference type="EMBL" id="NXC18886.1"/>
    </source>
</evidence>
<dbReference type="Pfam" id="PF01335">
    <property type="entry name" value="DED"/>
    <property type="match status" value="2"/>
</dbReference>
<evidence type="ECO:0000259" key="19">
    <source>
        <dbReference type="PROSITE" id="PS50207"/>
    </source>
</evidence>
<dbReference type="PIRSF" id="PIRSF038001">
    <property type="entry name" value="Caspase_ICE"/>
    <property type="match status" value="1"/>
</dbReference>
<dbReference type="PANTHER" id="PTHR48169:SF7">
    <property type="entry name" value="CASPASE 10"/>
    <property type="match status" value="1"/>
</dbReference>
<dbReference type="InterPro" id="IPR016129">
    <property type="entry name" value="Caspase_his_AS"/>
</dbReference>
<sequence>MNTDFHKLLFNISEALVTDELVALKFLSLEHIPMSKLEAIQEPKAFFEVLQEKDMIEVGSLSFLKELLYRINRMDLLAAHLGSSREEMERELQTPGRAKVSAYRQLLYEIAEDLTPEDVKSVKFLLQKQIPKNKLQDNASMLKVLLEMERNGIIKEDDLAMLKDILKGFRVDVKKKIDTYEEKIKENVSKEKLHYPVSVSVHPAGQAAEETQHLFVESYKMKNNPHGYCLILNNYIFKNPYEAREGTVKDGEAVKRVFRWLQFETVEHMDLEAKQMYAKVKEYSKKDHSNMDCFVCFIFSHGEKDKIKGVDHNFVNIKDLLSCFSGSNCPSLAGKPKLFFIQACQGSVGHPAVTVKEDFSGHLEMDATPLTSIPDQADTLVGMATVEDYECYRCTETGSVYVQCLCDKMELLCPLHKDLITILTEVNKEVGGRVLNGWKQMPKITSTLRKQLVFQMPQCQSYEKEKN</sequence>
<evidence type="ECO:0000256" key="3">
    <source>
        <dbReference type="ARBA" id="ARBA00010134"/>
    </source>
</evidence>
<evidence type="ECO:0000256" key="14">
    <source>
        <dbReference type="ARBA" id="ARBA00066479"/>
    </source>
</evidence>
<feature type="active site" evidence="16">
    <location>
        <position position="301"/>
    </location>
</feature>
<dbReference type="Pfam" id="PF00656">
    <property type="entry name" value="Peptidase_C14"/>
    <property type="match status" value="1"/>
</dbReference>
<dbReference type="PROSITE" id="PS50168">
    <property type="entry name" value="DED"/>
    <property type="match status" value="2"/>
</dbReference>
<keyword evidence="7" id="KW-0053">Apoptosis</keyword>
<keyword evidence="4" id="KW-0963">Cytoplasm</keyword>
<dbReference type="SUPFAM" id="SSF47986">
    <property type="entry name" value="DEATH domain"/>
    <property type="match status" value="2"/>
</dbReference>
<keyword evidence="10" id="KW-0788">Thiol protease</keyword>
<dbReference type="GO" id="GO:0006508">
    <property type="term" value="P:proteolysis"/>
    <property type="evidence" value="ECO:0007669"/>
    <property type="project" value="UniProtKB-KW"/>
</dbReference>
<keyword evidence="5" id="KW-0597">Phosphoprotein</keyword>
<comment type="similarity">
    <text evidence="3 17">Belongs to the peptidase C14A family.</text>
</comment>
<dbReference type="GO" id="GO:0004197">
    <property type="term" value="F:cysteine-type endopeptidase activity"/>
    <property type="evidence" value="ECO:0007669"/>
    <property type="project" value="InterPro"/>
</dbReference>
<evidence type="ECO:0000256" key="8">
    <source>
        <dbReference type="ARBA" id="ARBA00022737"/>
    </source>
</evidence>
<feature type="domain" description="DED" evidence="18">
    <location>
        <begin position="4"/>
        <end position="82"/>
    </location>
</feature>
<dbReference type="GO" id="GO:0032991">
    <property type="term" value="C:protein-containing complex"/>
    <property type="evidence" value="ECO:0007669"/>
    <property type="project" value="UniProtKB-ARBA"/>
</dbReference>
<dbReference type="CDD" id="cd08334">
    <property type="entry name" value="DED_Caspase_8_10_r2"/>
    <property type="match status" value="1"/>
</dbReference>
<dbReference type="GO" id="GO:0043065">
    <property type="term" value="P:positive regulation of apoptotic process"/>
    <property type="evidence" value="ECO:0007669"/>
    <property type="project" value="UniProtKB-ARBA"/>
</dbReference>
<evidence type="ECO:0000313" key="22">
    <source>
        <dbReference type="Proteomes" id="UP000621168"/>
    </source>
</evidence>
<comment type="catalytic activity">
    <reaction evidence="13">
        <text>Strict requirement for Asp at position P1 and has a preferred cleavage sequence of (Leu/Asp/Val)-Glu-Thr-Asp-|-(Gly/Ser/Ala).</text>
        <dbReference type="EC" id="3.4.22.61"/>
    </reaction>
</comment>
<dbReference type="PROSITE" id="PS50207">
    <property type="entry name" value="CASPASE_P10"/>
    <property type="match status" value="1"/>
</dbReference>
<dbReference type="GO" id="GO:0005737">
    <property type="term" value="C:cytoplasm"/>
    <property type="evidence" value="ECO:0007669"/>
    <property type="project" value="UniProtKB-SubCell"/>
</dbReference>
<evidence type="ECO:0000256" key="2">
    <source>
        <dbReference type="ARBA" id="ARBA00004496"/>
    </source>
</evidence>
<evidence type="ECO:0000256" key="12">
    <source>
        <dbReference type="ARBA" id="ARBA00023242"/>
    </source>
</evidence>
<feature type="domain" description="DED" evidence="18">
    <location>
        <begin position="102"/>
        <end position="179"/>
    </location>
</feature>
<feature type="domain" description="Caspase family p10" evidence="19">
    <location>
        <begin position="369"/>
        <end position="456"/>
    </location>
</feature>
<evidence type="ECO:0000256" key="4">
    <source>
        <dbReference type="ARBA" id="ARBA00022490"/>
    </source>
</evidence>
<dbReference type="GO" id="GO:0005886">
    <property type="term" value="C:plasma membrane"/>
    <property type="evidence" value="ECO:0007669"/>
    <property type="project" value="UniProtKB-ARBA"/>
</dbReference>
<feature type="active site" evidence="16">
    <location>
        <position position="344"/>
    </location>
</feature>
<dbReference type="InterPro" id="IPR001875">
    <property type="entry name" value="DED_dom"/>
</dbReference>
<protein>
    <recommendedName>
        <fullName evidence="15">Caspase-8</fullName>
        <ecNumber evidence="14">3.4.22.61</ecNumber>
    </recommendedName>
</protein>
<keyword evidence="22" id="KW-1185">Reference proteome</keyword>
<dbReference type="InterPro" id="IPR001309">
    <property type="entry name" value="Pept_C14_p20"/>
</dbReference>
<dbReference type="CDD" id="cd00032">
    <property type="entry name" value="CASc"/>
    <property type="match status" value="1"/>
</dbReference>
<dbReference type="InterPro" id="IPR002138">
    <property type="entry name" value="Pept_C14_p10"/>
</dbReference>
<comment type="subcellular location">
    <subcellularLocation>
        <location evidence="2">Cytoplasm</location>
    </subcellularLocation>
    <subcellularLocation>
        <location evidence="1">Nucleus</location>
    </subcellularLocation>
</comment>
<comment type="caution">
    <text evidence="21">The sequence shown here is derived from an EMBL/GenBank/DDBJ whole genome shotgun (WGS) entry which is preliminary data.</text>
</comment>
<dbReference type="GO" id="GO:0051604">
    <property type="term" value="P:protein maturation"/>
    <property type="evidence" value="ECO:0007669"/>
    <property type="project" value="UniProtKB-ARBA"/>
</dbReference>
<organism evidence="21 22">
    <name type="scientific">Corythaeola cristata</name>
    <name type="common">Great blue turaco</name>
    <dbReference type="NCBI Taxonomy" id="103954"/>
    <lineage>
        <taxon>Eukaryota</taxon>
        <taxon>Metazoa</taxon>
        <taxon>Chordata</taxon>
        <taxon>Craniata</taxon>
        <taxon>Vertebrata</taxon>
        <taxon>Euteleostomi</taxon>
        <taxon>Archelosauria</taxon>
        <taxon>Archosauria</taxon>
        <taxon>Dinosauria</taxon>
        <taxon>Saurischia</taxon>
        <taxon>Theropoda</taxon>
        <taxon>Coelurosauria</taxon>
        <taxon>Aves</taxon>
        <taxon>Neognathae</taxon>
        <taxon>Neoaves</taxon>
        <taxon>Otidimorphae</taxon>
        <taxon>Musophagiformes</taxon>
        <taxon>Musophagidae</taxon>
        <taxon>Corythaeola</taxon>
    </lineage>
</organism>
<dbReference type="InterPro" id="IPR011600">
    <property type="entry name" value="Pept_C14_caspase"/>
</dbReference>
<dbReference type="PANTHER" id="PTHR48169">
    <property type="entry name" value="DED DOMAIN-CONTAINING PROTEIN"/>
    <property type="match status" value="1"/>
</dbReference>
<accession>A0A851LPJ2</accession>
<dbReference type="SMART" id="SM00031">
    <property type="entry name" value="DED"/>
    <property type="match status" value="2"/>
</dbReference>
<evidence type="ECO:0000256" key="17">
    <source>
        <dbReference type="RuleBase" id="RU003971"/>
    </source>
</evidence>
<dbReference type="PROSITE" id="PS01121">
    <property type="entry name" value="CASPASE_HIS"/>
    <property type="match status" value="1"/>
</dbReference>
<dbReference type="PROSITE" id="PS01122">
    <property type="entry name" value="CASPASE_CYS"/>
    <property type="match status" value="1"/>
</dbReference>
<dbReference type="GO" id="GO:0006915">
    <property type="term" value="P:apoptotic process"/>
    <property type="evidence" value="ECO:0007669"/>
    <property type="project" value="UniProtKB-KW"/>
</dbReference>
<evidence type="ECO:0000256" key="6">
    <source>
        <dbReference type="ARBA" id="ARBA00022670"/>
    </source>
</evidence>
<evidence type="ECO:0000256" key="5">
    <source>
        <dbReference type="ARBA" id="ARBA00022553"/>
    </source>
</evidence>
<dbReference type="GO" id="GO:0005634">
    <property type="term" value="C:nucleus"/>
    <property type="evidence" value="ECO:0007669"/>
    <property type="project" value="UniProtKB-SubCell"/>
</dbReference>
<dbReference type="OrthoDB" id="6114029at2759"/>
<feature type="non-terminal residue" evidence="21">
    <location>
        <position position="467"/>
    </location>
</feature>
<evidence type="ECO:0000256" key="16">
    <source>
        <dbReference type="PIRSR" id="PIRSR038001-1"/>
    </source>
</evidence>
<evidence type="ECO:0000256" key="9">
    <source>
        <dbReference type="ARBA" id="ARBA00022801"/>
    </source>
</evidence>
<dbReference type="InterPro" id="IPR015917">
    <property type="entry name" value="Pept_C14A"/>
</dbReference>
<evidence type="ECO:0000256" key="7">
    <source>
        <dbReference type="ARBA" id="ARBA00022703"/>
    </source>
</evidence>
<dbReference type="InterPro" id="IPR011029">
    <property type="entry name" value="DEATH-like_dom_sf"/>
</dbReference>
<dbReference type="SMART" id="SM00115">
    <property type="entry name" value="CASc"/>
    <property type="match status" value="1"/>
</dbReference>
<dbReference type="PROSITE" id="PS50208">
    <property type="entry name" value="CASPASE_P20"/>
    <property type="match status" value="1"/>
</dbReference>
<dbReference type="InterPro" id="IPR029030">
    <property type="entry name" value="Caspase-like_dom_sf"/>
</dbReference>
<reference evidence="21" key="1">
    <citation type="submission" date="2019-09" db="EMBL/GenBank/DDBJ databases">
        <title>Bird 10,000 Genomes (B10K) Project - Family phase.</title>
        <authorList>
            <person name="Zhang G."/>
        </authorList>
    </citation>
    <scope>NUCLEOTIDE SEQUENCE</scope>
    <source>
        <strain evidence="21">B10K-CU-031-40</strain>
    </source>
</reference>
<dbReference type="Proteomes" id="UP000621168">
    <property type="component" value="Unassembled WGS sequence"/>
</dbReference>
<dbReference type="PRINTS" id="PR00376">
    <property type="entry name" value="IL1BCENZYME"/>
</dbReference>
<evidence type="ECO:0000256" key="15">
    <source>
        <dbReference type="ARBA" id="ARBA00068172"/>
    </source>
</evidence>
<dbReference type="FunFam" id="1.10.533.10:FF:000016">
    <property type="entry name" value="CASP8 and FADD-like apoptosis regulator"/>
    <property type="match status" value="1"/>
</dbReference>
<keyword evidence="8" id="KW-0677">Repeat</keyword>
<evidence type="ECO:0000256" key="1">
    <source>
        <dbReference type="ARBA" id="ARBA00004123"/>
    </source>
</evidence>
<dbReference type="InterPro" id="IPR033170">
    <property type="entry name" value="Caspase-8_DED1"/>
</dbReference>